<dbReference type="Proteomes" id="UP001240483">
    <property type="component" value="Unassembled WGS sequence"/>
</dbReference>
<sequence>MLDEYPGDTADPIVGTVHPRVVAIDIDLDDEDATDWLLHHLIAWCEDTTTWYIHRASGGGPGRRHFLALPQPAHRDKLQALIEELRDELVATKTQIDVRGTLRLLSSPHRHGHERGPLTTAPWRLPANLLSDTDGGRSAKRTQRGRRAVPARTGDELTPRQRHLAATLDCQEAIDQTRSGIEFLIALRLKALGATADAVFNALCDPTLRDDIGKAAEKGYSWFYTHVWEKINVEPAISAKTYDWATYALPMSRAVREAWGHWPTRHKHTVEHVAVVAAARIGSHGAAGGPLPLRDLVEDTGIDKDTVSAALKTLRETGLLIRTKRFRITEESVANSSDHYALAIELEPPSLTPTTSLYTPLTHAPAAPLWLALPPAALSAALTLMHSGQALTLTNVLQLTGYKFQTQPSTRQKALGRALLQMMEDHGLLATTDQDTYELHTTSQDTEKSAAGLDKWTELRAKHRKERKTFREAVTAIYEKARELKAAWNKSRAEAIERTKQHRRAGQLAWWASLTPASRERRSEIYKETWWNSTEEERQVRQAKIDASRPATDPPLTRFIPAPPTAVLTIARPLHHHRHYSPSSIPTRSPVPTTRGNWILSMAKRSAAERGSPIVSESSAP</sequence>
<name>A0AAP4FHD5_9MICC</name>
<proteinExistence type="predicted"/>
<evidence type="ECO:0000313" key="2">
    <source>
        <dbReference type="EMBL" id="MDK6275967.1"/>
    </source>
</evidence>
<evidence type="ECO:0000313" key="3">
    <source>
        <dbReference type="Proteomes" id="UP001240483"/>
    </source>
</evidence>
<dbReference type="InterPro" id="IPR036388">
    <property type="entry name" value="WH-like_DNA-bd_sf"/>
</dbReference>
<reference evidence="2" key="1">
    <citation type="submission" date="2023-05" db="EMBL/GenBank/DDBJ databases">
        <title>Cataloging the Phylogenetic Diversity of Human Bladder Bacteria.</title>
        <authorList>
            <person name="Du J."/>
        </authorList>
    </citation>
    <scope>NUCLEOTIDE SEQUENCE</scope>
    <source>
        <strain evidence="2">UMB9978</strain>
    </source>
</reference>
<accession>A0AAP4FHD5</accession>
<dbReference type="SUPFAM" id="SSF46785">
    <property type="entry name" value="Winged helix' DNA-binding domain"/>
    <property type="match status" value="1"/>
</dbReference>
<dbReference type="InterPro" id="IPR036390">
    <property type="entry name" value="WH_DNA-bd_sf"/>
</dbReference>
<comment type="caution">
    <text evidence="2">The sequence shown here is derived from an EMBL/GenBank/DDBJ whole genome shotgun (WGS) entry which is preliminary data.</text>
</comment>
<protein>
    <submittedName>
        <fullName evidence="2">Helix-turn-helix domain-containing protein</fullName>
    </submittedName>
</protein>
<gene>
    <name evidence="2" type="ORF">QP116_09540</name>
</gene>
<dbReference type="AlphaFoldDB" id="A0AAP4FHD5"/>
<dbReference type="Gene3D" id="1.10.10.10">
    <property type="entry name" value="Winged helix-like DNA-binding domain superfamily/Winged helix DNA-binding domain"/>
    <property type="match status" value="1"/>
</dbReference>
<feature type="region of interest" description="Disordered" evidence="1">
    <location>
        <begin position="132"/>
        <end position="158"/>
    </location>
</feature>
<dbReference type="RefSeq" id="WP_285333604.1">
    <property type="nucleotide sequence ID" value="NZ_JASODW010000019.1"/>
</dbReference>
<evidence type="ECO:0000256" key="1">
    <source>
        <dbReference type="SAM" id="MobiDB-lite"/>
    </source>
</evidence>
<organism evidence="2 3">
    <name type="scientific">Pseudoglutamicibacter cumminsii</name>
    <dbReference type="NCBI Taxonomy" id="156979"/>
    <lineage>
        <taxon>Bacteria</taxon>
        <taxon>Bacillati</taxon>
        <taxon>Actinomycetota</taxon>
        <taxon>Actinomycetes</taxon>
        <taxon>Micrococcales</taxon>
        <taxon>Micrococcaceae</taxon>
        <taxon>Pseudoglutamicibacter</taxon>
    </lineage>
</organism>
<dbReference type="EMBL" id="JASODW010000019">
    <property type="protein sequence ID" value="MDK6275967.1"/>
    <property type="molecule type" value="Genomic_DNA"/>
</dbReference>
<feature type="compositionally biased region" description="Basic residues" evidence="1">
    <location>
        <begin position="138"/>
        <end position="149"/>
    </location>
</feature>